<dbReference type="GO" id="GO:0016616">
    <property type="term" value="F:oxidoreductase activity, acting on the CH-OH group of donors, NAD or NADP as acceptor"/>
    <property type="evidence" value="ECO:0007669"/>
    <property type="project" value="TreeGrafter"/>
</dbReference>
<name>A0A0N8GEE2_9HYPH</name>
<gene>
    <name evidence="3" type="ORF">ABB55_02750</name>
</gene>
<dbReference type="EMBL" id="LJYW01000001">
    <property type="protein sequence ID" value="KPL51273.1"/>
    <property type="molecule type" value="Genomic_DNA"/>
</dbReference>
<accession>A0A0N8GEE2</accession>
<reference evidence="3 4" key="1">
    <citation type="submission" date="2015-09" db="EMBL/GenBank/DDBJ databases">
        <authorList>
            <consortium name="Swine Surveillance"/>
        </authorList>
    </citation>
    <scope>NUCLEOTIDE SEQUENCE [LARGE SCALE GENOMIC DNA]</scope>
    <source>
        <strain evidence="3 4">16</strain>
    </source>
</reference>
<proteinExistence type="inferred from homology"/>
<dbReference type="RefSeq" id="WP_054357436.1">
    <property type="nucleotide sequence ID" value="NZ_LJYW01000001.1"/>
</dbReference>
<comment type="caution">
    <text evidence="3">The sequence shown here is derived from an EMBL/GenBank/DDBJ whole genome shotgun (WGS) entry which is preliminary data.</text>
</comment>
<dbReference type="InterPro" id="IPR036291">
    <property type="entry name" value="NAD(P)-bd_dom_sf"/>
</dbReference>
<organism evidence="3 4">
    <name type="scientific">Prosthecodimorpha hirschii</name>
    <dbReference type="NCBI Taxonomy" id="665126"/>
    <lineage>
        <taxon>Bacteria</taxon>
        <taxon>Pseudomonadati</taxon>
        <taxon>Pseudomonadota</taxon>
        <taxon>Alphaproteobacteria</taxon>
        <taxon>Hyphomicrobiales</taxon>
        <taxon>Ancalomicrobiaceae</taxon>
        <taxon>Prosthecodimorpha</taxon>
    </lineage>
</organism>
<evidence type="ECO:0000259" key="2">
    <source>
        <dbReference type="SMART" id="SM00822"/>
    </source>
</evidence>
<feature type="domain" description="Ketoreductase" evidence="2">
    <location>
        <begin position="13"/>
        <end position="183"/>
    </location>
</feature>
<evidence type="ECO:0000313" key="4">
    <source>
        <dbReference type="Proteomes" id="UP000048984"/>
    </source>
</evidence>
<dbReference type="SMART" id="SM00822">
    <property type="entry name" value="PKS_KR"/>
    <property type="match status" value="1"/>
</dbReference>
<dbReference type="PRINTS" id="PR00080">
    <property type="entry name" value="SDRFAMILY"/>
</dbReference>
<dbReference type="FunFam" id="3.40.50.720:FF:000084">
    <property type="entry name" value="Short-chain dehydrogenase reductase"/>
    <property type="match status" value="1"/>
</dbReference>
<dbReference type="PANTHER" id="PTHR42760:SF123">
    <property type="entry name" value="OXIDOREDUCTASE"/>
    <property type="match status" value="1"/>
</dbReference>
<dbReference type="PROSITE" id="PS00061">
    <property type="entry name" value="ADH_SHORT"/>
    <property type="match status" value="1"/>
</dbReference>
<dbReference type="InterPro" id="IPR002347">
    <property type="entry name" value="SDR_fam"/>
</dbReference>
<dbReference type="STRING" id="665126.ABB55_02750"/>
<dbReference type="SUPFAM" id="SSF51735">
    <property type="entry name" value="NAD(P)-binding Rossmann-fold domains"/>
    <property type="match status" value="1"/>
</dbReference>
<dbReference type="Proteomes" id="UP000048984">
    <property type="component" value="Unassembled WGS sequence"/>
</dbReference>
<reference evidence="3 4" key="2">
    <citation type="submission" date="2015-10" db="EMBL/GenBank/DDBJ databases">
        <title>Draft Genome Sequence of Prosthecomicrobium hirschii ATCC 27832.</title>
        <authorList>
            <person name="Daniel J."/>
            <person name="Givan S.A."/>
            <person name="Brun Y.V."/>
            <person name="Brown P.J."/>
        </authorList>
    </citation>
    <scope>NUCLEOTIDE SEQUENCE [LARGE SCALE GENOMIC DNA]</scope>
    <source>
        <strain evidence="3 4">16</strain>
    </source>
</reference>
<dbReference type="AlphaFoldDB" id="A0A0N8GEE2"/>
<keyword evidence="4" id="KW-1185">Reference proteome</keyword>
<dbReference type="InterPro" id="IPR020904">
    <property type="entry name" value="Sc_DH/Rdtase_CS"/>
</dbReference>
<comment type="similarity">
    <text evidence="1">Belongs to the short-chain dehydrogenases/reductases (SDR) family.</text>
</comment>
<evidence type="ECO:0000256" key="1">
    <source>
        <dbReference type="ARBA" id="ARBA00006484"/>
    </source>
</evidence>
<dbReference type="Pfam" id="PF13561">
    <property type="entry name" value="adh_short_C2"/>
    <property type="match status" value="1"/>
</dbReference>
<dbReference type="Gene3D" id="3.40.50.720">
    <property type="entry name" value="NAD(P)-binding Rossmann-like Domain"/>
    <property type="match status" value="1"/>
</dbReference>
<dbReference type="InterPro" id="IPR057326">
    <property type="entry name" value="KR_dom"/>
</dbReference>
<dbReference type="PRINTS" id="PR00081">
    <property type="entry name" value="GDHRDH"/>
</dbReference>
<sequence length="283" mass="28871">MTAAAPARRLEGRVHLITGAARGIGAAVARRLSAEGSAIAAADLDADGLAALAADLEATGTAVLTGRFDSRDSAATDRFVAETVERFGRLDGAVPCAGIARAARAEEMTDAAFADVLGINLTGVFYTCRAVGRVLLARGEGAIVTVASITARGGQPGRANYAASKWGLVGLTKTLALEWGGRGVRVNAVAPNGVDTPMIRDGIPPDFLDGVMLDRTPLGRLARPEEVAAVIAFLLGPDASYVNGAVVEVDGGLTAGFLTARNGADFASRTIPSPPAPGQQNRP</sequence>
<dbReference type="PANTHER" id="PTHR42760">
    <property type="entry name" value="SHORT-CHAIN DEHYDROGENASES/REDUCTASES FAMILY MEMBER"/>
    <property type="match status" value="1"/>
</dbReference>
<evidence type="ECO:0000313" key="3">
    <source>
        <dbReference type="EMBL" id="KPL51273.1"/>
    </source>
</evidence>
<protein>
    <recommendedName>
        <fullName evidence="2">Ketoreductase domain-containing protein</fullName>
    </recommendedName>
</protein>
<dbReference type="GO" id="GO:0030497">
    <property type="term" value="P:fatty acid elongation"/>
    <property type="evidence" value="ECO:0007669"/>
    <property type="project" value="TreeGrafter"/>
</dbReference>